<dbReference type="InterPro" id="IPR014044">
    <property type="entry name" value="CAP_dom"/>
</dbReference>
<gene>
    <name evidence="3" type="ORF">MARGE09_P1689</name>
</gene>
<dbReference type="PROSITE" id="PS01009">
    <property type="entry name" value="CRISP_1"/>
    <property type="match status" value="1"/>
</dbReference>
<feature type="chain" id="PRO_5043008640" evidence="1">
    <location>
        <begin position="25"/>
        <end position="316"/>
    </location>
</feature>
<dbReference type="InterPro" id="IPR001283">
    <property type="entry name" value="CRISP-related"/>
</dbReference>
<keyword evidence="1" id="KW-0732">Signal</keyword>
<proteinExistence type="predicted"/>
<dbReference type="KEGG" id="marq:MARGE09_P1689"/>
<dbReference type="CDD" id="cd05380">
    <property type="entry name" value="CAP_euk"/>
    <property type="match status" value="1"/>
</dbReference>
<dbReference type="EMBL" id="AP023086">
    <property type="protein sequence ID" value="BCD97488.1"/>
    <property type="molecule type" value="Genomic_DNA"/>
</dbReference>
<dbReference type="RefSeq" id="WP_236986956.1">
    <property type="nucleotide sequence ID" value="NZ_AP023086.1"/>
</dbReference>
<dbReference type="InterPro" id="IPR035940">
    <property type="entry name" value="CAP_sf"/>
</dbReference>
<dbReference type="Gene3D" id="3.40.33.10">
    <property type="entry name" value="CAP"/>
    <property type="match status" value="1"/>
</dbReference>
<feature type="signal peptide" evidence="1">
    <location>
        <begin position="1"/>
        <end position="24"/>
    </location>
</feature>
<name>A0AAN2BJY1_9GAMM</name>
<accession>A0AAN2BJY1</accession>
<dbReference type="InterPro" id="IPR018244">
    <property type="entry name" value="Allrgn_V5/Tpx1_CS"/>
</dbReference>
<dbReference type="PRINTS" id="PR00837">
    <property type="entry name" value="V5TPXLIKE"/>
</dbReference>
<dbReference type="Proteomes" id="UP001320119">
    <property type="component" value="Chromosome"/>
</dbReference>
<evidence type="ECO:0000313" key="3">
    <source>
        <dbReference type="EMBL" id="BCD97488.1"/>
    </source>
</evidence>
<evidence type="ECO:0000313" key="4">
    <source>
        <dbReference type="Proteomes" id="UP001320119"/>
    </source>
</evidence>
<evidence type="ECO:0000256" key="1">
    <source>
        <dbReference type="SAM" id="SignalP"/>
    </source>
</evidence>
<organism evidence="3 4">
    <name type="scientific">Marinagarivorans cellulosilyticus</name>
    <dbReference type="NCBI Taxonomy" id="2721545"/>
    <lineage>
        <taxon>Bacteria</taxon>
        <taxon>Pseudomonadati</taxon>
        <taxon>Pseudomonadota</taxon>
        <taxon>Gammaproteobacteria</taxon>
        <taxon>Cellvibrionales</taxon>
        <taxon>Cellvibrionaceae</taxon>
        <taxon>Marinagarivorans</taxon>
    </lineage>
</organism>
<dbReference type="AlphaFoldDB" id="A0AAN2BJY1"/>
<dbReference type="SUPFAM" id="SSF55797">
    <property type="entry name" value="PR-1-like"/>
    <property type="match status" value="1"/>
</dbReference>
<dbReference type="GO" id="GO:0005576">
    <property type="term" value="C:extracellular region"/>
    <property type="evidence" value="ECO:0007669"/>
    <property type="project" value="InterPro"/>
</dbReference>
<feature type="domain" description="SCP" evidence="2">
    <location>
        <begin position="97"/>
        <end position="278"/>
    </location>
</feature>
<dbReference type="Pfam" id="PF00188">
    <property type="entry name" value="CAP"/>
    <property type="match status" value="1"/>
</dbReference>
<protein>
    <submittedName>
        <fullName evidence="3">Peptidase inhibitor 16</fullName>
    </submittedName>
</protein>
<dbReference type="PANTHER" id="PTHR10334">
    <property type="entry name" value="CYSTEINE-RICH SECRETORY PROTEIN-RELATED"/>
    <property type="match status" value="1"/>
</dbReference>
<dbReference type="SMART" id="SM00198">
    <property type="entry name" value="SCP"/>
    <property type="match status" value="1"/>
</dbReference>
<sequence length="316" mass="33478">MLIIKNNALQFLSLMLGVCLLVQGCGGDAPVESGSDVSSSVPNSSSISSMGAISSVASSQMMQSSQAGSSSSAANASEVLACGDLTQGITAGRLNAAGKAHMLCLHNQTRSNVALGMFNGLNTPLDFATDMKRLQWDDKLAQVAGAWANRCEWAHNTDRADEYNILSPTDINGNAISGRESVGENLAFLSSSNATAASFSFAARGYRLWEEEGAYYSYGDFQVNDYCAQAPCGHFTQLIWATTYKVGCEVNFCAANTVSSYPATYLVCNYASAGNYIGRSPYQSSLLESEVCTDADDGKSVCRQGLTESPDYQTGL</sequence>
<reference evidence="3 4" key="1">
    <citation type="journal article" date="2022" name="IScience">
        <title>An ultrasensitive nanofiber-based assay for enzymatic hydrolysis and deep-sea microbial degradation of cellulose.</title>
        <authorList>
            <person name="Tsudome M."/>
            <person name="Tachioka M."/>
            <person name="Miyazaki M."/>
            <person name="Uchimura K."/>
            <person name="Tsuda M."/>
            <person name="Takaki Y."/>
            <person name="Deguchi S."/>
        </authorList>
    </citation>
    <scope>NUCLEOTIDE SEQUENCE [LARGE SCALE GENOMIC DNA]</scope>
    <source>
        <strain evidence="3 4">GE09</strain>
    </source>
</reference>
<dbReference type="PROSITE" id="PS51257">
    <property type="entry name" value="PROKAR_LIPOPROTEIN"/>
    <property type="match status" value="1"/>
</dbReference>
<keyword evidence="4" id="KW-1185">Reference proteome</keyword>
<evidence type="ECO:0000259" key="2">
    <source>
        <dbReference type="SMART" id="SM00198"/>
    </source>
</evidence>